<evidence type="ECO:0000259" key="2">
    <source>
        <dbReference type="Pfam" id="PF13229"/>
    </source>
</evidence>
<dbReference type="SUPFAM" id="SSF51126">
    <property type="entry name" value="Pectin lyase-like"/>
    <property type="match status" value="1"/>
</dbReference>
<keyword evidence="4" id="KW-1185">Reference proteome</keyword>
<reference evidence="3 4" key="1">
    <citation type="submission" date="2023-03" db="EMBL/GenBank/DDBJ databases">
        <title>Paludisphaera mucosa sp. nov. a novel planctomycete from northern fen.</title>
        <authorList>
            <person name="Ivanova A."/>
        </authorList>
    </citation>
    <scope>NUCLEOTIDE SEQUENCE [LARGE SCALE GENOMIC DNA]</scope>
    <source>
        <strain evidence="3 4">Pla2</strain>
    </source>
</reference>
<dbReference type="InterPro" id="IPR012334">
    <property type="entry name" value="Pectin_lyas_fold"/>
</dbReference>
<dbReference type="InterPro" id="IPR039448">
    <property type="entry name" value="Beta_helix"/>
</dbReference>
<organism evidence="3 4">
    <name type="scientific">Paludisphaera mucosa</name>
    <dbReference type="NCBI Taxonomy" id="3030827"/>
    <lineage>
        <taxon>Bacteria</taxon>
        <taxon>Pseudomonadati</taxon>
        <taxon>Planctomycetota</taxon>
        <taxon>Planctomycetia</taxon>
        <taxon>Isosphaerales</taxon>
        <taxon>Isosphaeraceae</taxon>
        <taxon>Paludisphaera</taxon>
    </lineage>
</organism>
<feature type="domain" description="Right handed beta helix" evidence="2">
    <location>
        <begin position="111"/>
        <end position="216"/>
    </location>
</feature>
<dbReference type="Proteomes" id="UP001216907">
    <property type="component" value="Unassembled WGS sequence"/>
</dbReference>
<dbReference type="RefSeq" id="WP_277858930.1">
    <property type="nucleotide sequence ID" value="NZ_JARRAG010000001.1"/>
</dbReference>
<evidence type="ECO:0000256" key="1">
    <source>
        <dbReference type="SAM" id="MobiDB-lite"/>
    </source>
</evidence>
<dbReference type="InterPro" id="IPR011050">
    <property type="entry name" value="Pectin_lyase_fold/virulence"/>
</dbReference>
<gene>
    <name evidence="3" type="ORF">PZE19_02095</name>
</gene>
<feature type="region of interest" description="Disordered" evidence="1">
    <location>
        <begin position="360"/>
        <end position="379"/>
    </location>
</feature>
<evidence type="ECO:0000313" key="3">
    <source>
        <dbReference type="EMBL" id="MDG3002566.1"/>
    </source>
</evidence>
<proteinExistence type="predicted"/>
<evidence type="ECO:0000313" key="4">
    <source>
        <dbReference type="Proteomes" id="UP001216907"/>
    </source>
</evidence>
<dbReference type="Pfam" id="PF13229">
    <property type="entry name" value="Beta_helix"/>
    <property type="match status" value="1"/>
</dbReference>
<dbReference type="Gene3D" id="2.160.20.10">
    <property type="entry name" value="Single-stranded right-handed beta-helix, Pectin lyase-like"/>
    <property type="match status" value="1"/>
</dbReference>
<accession>A0ABT6F4R4</accession>
<name>A0ABT6F4R4_9BACT</name>
<dbReference type="InterPro" id="IPR006626">
    <property type="entry name" value="PbH1"/>
</dbReference>
<comment type="caution">
    <text evidence="3">The sequence shown here is derived from an EMBL/GenBank/DDBJ whole genome shotgun (WGS) entry which is preliminary data.</text>
</comment>
<sequence>MMRMLLSLITCLAVEVDVADDAQLRKALAEARPGTTIRIAPGRYAGGGFVRELRGEPNAPILIRGADPKRPPVIQGGTFGLQLSRVAHVELRDLIVAGASDNGINIDDGGELETPSHHVVLRNLTIRDIGPEGNHDGVKLSGLADFRVEGCTLERWGANGSGIDMVGCRRGEVVDSTFRHGDEVGSSGVQMKGGTRDVAVRRCRFEHAGQRAVNLGGSTGLPFFRPKPEGFEGKDLLVEDCTFVGSASPVAFVGVDGATVRRNTLYRPRYWAFRILQENRSPGFVLSRGGKFVDNLIVYRSDELRTAVNVGSGAAPETFTLAGNAWYALDDPAHSRPKLPVPEAGGVYGVEPHFVDAAKGDLRLDPKLPDPRASRRPAE</sequence>
<protein>
    <submittedName>
        <fullName evidence="3">Right-handed parallel beta-helix repeat-containing protein</fullName>
    </submittedName>
</protein>
<dbReference type="SMART" id="SM00710">
    <property type="entry name" value="PbH1"/>
    <property type="match status" value="7"/>
</dbReference>
<dbReference type="EMBL" id="JARRAG010000001">
    <property type="protein sequence ID" value="MDG3002566.1"/>
    <property type="molecule type" value="Genomic_DNA"/>
</dbReference>